<feature type="compositionally biased region" description="Basic residues" evidence="1">
    <location>
        <begin position="1097"/>
        <end position="1126"/>
    </location>
</feature>
<feature type="compositionally biased region" description="Low complexity" evidence="1">
    <location>
        <begin position="173"/>
        <end position="185"/>
    </location>
</feature>
<dbReference type="PANTHER" id="PTHR46576:SF1">
    <property type="entry name" value="BROMO ADJACENT HOMOLOGY DOMAIN-CONTAINING 1 PROTEIN"/>
    <property type="match status" value="1"/>
</dbReference>
<dbReference type="GO" id="GO:0000976">
    <property type="term" value="F:transcription cis-regulatory region binding"/>
    <property type="evidence" value="ECO:0007669"/>
    <property type="project" value="TreeGrafter"/>
</dbReference>
<feature type="compositionally biased region" description="Pro residues" evidence="1">
    <location>
        <begin position="786"/>
        <end position="796"/>
    </location>
</feature>
<organism evidence="3">
    <name type="scientific">Anopheles sinensis</name>
    <name type="common">Mosquito</name>
    <dbReference type="NCBI Taxonomy" id="74873"/>
    <lineage>
        <taxon>Eukaryota</taxon>
        <taxon>Metazoa</taxon>
        <taxon>Ecdysozoa</taxon>
        <taxon>Arthropoda</taxon>
        <taxon>Hexapoda</taxon>
        <taxon>Insecta</taxon>
        <taxon>Pterygota</taxon>
        <taxon>Neoptera</taxon>
        <taxon>Endopterygota</taxon>
        <taxon>Diptera</taxon>
        <taxon>Nematocera</taxon>
        <taxon>Culicoidea</taxon>
        <taxon>Culicidae</taxon>
        <taxon>Anophelinae</taxon>
        <taxon>Anopheles</taxon>
    </lineage>
</organism>
<dbReference type="OrthoDB" id="1922186at2759"/>
<dbReference type="EnsemblMetazoa" id="ASIC002040-RA">
    <property type="protein sequence ID" value="ASIC002040-PA"/>
    <property type="gene ID" value="ASIC002040"/>
</dbReference>
<evidence type="ECO:0000259" key="2">
    <source>
        <dbReference type="PROSITE" id="PS51038"/>
    </source>
</evidence>
<dbReference type="InterPro" id="IPR043151">
    <property type="entry name" value="BAH_sf"/>
</dbReference>
<dbReference type="SMART" id="SM00439">
    <property type="entry name" value="BAH"/>
    <property type="match status" value="1"/>
</dbReference>
<reference evidence="3 5" key="1">
    <citation type="journal article" date="2014" name="BMC Genomics">
        <title>Genome sequence of Anopheles sinensis provides insight into genetics basis of mosquito competence for malaria parasites.</title>
        <authorList>
            <person name="Zhou D."/>
            <person name="Zhang D."/>
            <person name="Ding G."/>
            <person name="Shi L."/>
            <person name="Hou Q."/>
            <person name="Ye Y."/>
            <person name="Xu Y."/>
            <person name="Zhou H."/>
            <person name="Xiong C."/>
            <person name="Li S."/>
            <person name="Yu J."/>
            <person name="Hong S."/>
            <person name="Yu X."/>
            <person name="Zou P."/>
            <person name="Chen C."/>
            <person name="Chang X."/>
            <person name="Wang W."/>
            <person name="Lv Y."/>
            <person name="Sun Y."/>
            <person name="Ma L."/>
            <person name="Shen B."/>
            <person name="Zhu C."/>
        </authorList>
    </citation>
    <scope>NUCLEOTIDE SEQUENCE [LARGE SCALE GENOMIC DNA]</scope>
</reference>
<keyword evidence="5" id="KW-1185">Reference proteome</keyword>
<dbReference type="EMBL" id="ATLV01009057">
    <property type="status" value="NOT_ANNOTATED_CDS"/>
    <property type="molecule type" value="Genomic_DNA"/>
</dbReference>
<dbReference type="EMBL" id="KE524500">
    <property type="protein sequence ID" value="KFB35404.1"/>
    <property type="molecule type" value="Genomic_DNA"/>
</dbReference>
<feature type="region of interest" description="Disordered" evidence="1">
    <location>
        <begin position="595"/>
        <end position="662"/>
    </location>
</feature>
<dbReference type="InterPro" id="IPR001025">
    <property type="entry name" value="BAH_dom"/>
</dbReference>
<feature type="region of interest" description="Disordered" evidence="1">
    <location>
        <begin position="953"/>
        <end position="1131"/>
    </location>
</feature>
<evidence type="ECO:0000313" key="4">
    <source>
        <dbReference type="EnsemblMetazoa" id="ASIC002040-PA"/>
    </source>
</evidence>
<sequence>MYYTHAYPAAHYYPKFAPPQYYPAASRRYYPGPAPGPEHLYEQAPPGGAPVPQPPPPPAGAQLVPAGPPQGPQHLDHYPYPAYPGYGSPGPGSGGQCYPRNLPHPQPFLDGHYSPNCCQTCPKNVNAGSLIGIKASKGPVATNNNNNNNNKNNTHIVQSQTSTNMSTEPITIPSSASSASSSASPAPAPLDIHAPITTASAVASTTVAPSVVTVTTTHPTIPPGVVTTASSADHHYHHHHLQQQPQQPPPPPHHPSKMCYKTEQLIKPESSPELLPTAPVHYPGSPYHHHHHYHHAAMGYYHHPKLAELKEEPEAGHGTDGGKLAGAPLPPPYSIADKIALLETPELSKSPARGSTGLSIPAGVPGEAMQPPVIACDGEKKARSHESKIGVDEEKMDPKAVTNIPPNAVVKQEIEEFKLELGLVGGDGGGAVCKKENFEETGPAMTPDLLDESIVIKKDRDEEKPPKSDTVDATYQTVHLHHPHHLQLGPPAAAPPPSLHHLQQVGSHHPQPTHLHHHSASTKLLQGPPTHYAHHVHSHYTQPEQQKPQPPPVAAGLPMDTEDRDDASNLLVSPDSKSLLTELVLTTEASTVARVGSSKVISSTTTTSSANGNSNDGDDAKVQSRDDDGDDGPQQQQLQSDDPASPLSIPASTVKRRPLLVACKNRPQANLIKRTNSTTTTTTDEGGELREAVEECIEAIELKQRKVLAEQQQRQQRGAGTPKVTNRKVTGKKRSGTSKLATDGARRKGSGCARKLLSTTTATTIVTPRDKQRRSTVGLARNKSLTPPPPPPSAPPRKPRKSVKRVHRVFRASIESLKRLPPSLRERLLGRSKLTFVPVRRTVRKRPLKSPEPTPSTEEKCEKPKSPLNSTVGLVIANEQKQETSPCASVLPVLQQNPSVEQHPVGSDFAEKATIDATGPTATKTHLSNVDRTIDLVARGYFSEPEILIASTDPKQHSRAWLKKLKQQQQQEGRSHSEQSRAPVNTQSDGCPKTTSKAKKKGASPLADSSSTVPSASVEDRPAEKKKSKSKASKKVPSADGMECVEVKGKKKSSSKESSKKESSKKKKQKAQDDGEEHGRSRKRAKVNNTEVAVKRASSRSVKRRRSRSKSKSKKFSTKKRHRPSHRGATADLEELIVPRKCNSIPRWSNGWTWEGQPFQGKVFLNSDDPPVLRTCYPAMRHSVGDIIRPRDCVLLRAGNTKRAELPYVAKVAHLWENPEDGEMMMSLLWYYRPEHTEQGRQRTDGPDEVFASRHKDHNSVACIEDKCYVLTFSEYCRFRRQLKGAEENIDEQPSIVPPLRRENPRLPPSNVAAELVMYCQRVYEFRLKRLLKSTS</sequence>
<reference evidence="4" key="2">
    <citation type="submission" date="2020-05" db="UniProtKB">
        <authorList>
            <consortium name="EnsemblMetazoa"/>
        </authorList>
    </citation>
    <scope>IDENTIFICATION</scope>
</reference>
<gene>
    <name evidence="3" type="ORF">ZHAS_00002040</name>
</gene>
<feature type="compositionally biased region" description="Polar residues" evidence="1">
    <location>
        <begin position="980"/>
        <end position="989"/>
    </location>
</feature>
<protein>
    <submittedName>
        <fullName evidence="4">BAH domain-containing protein</fullName>
    </submittedName>
</protein>
<evidence type="ECO:0000313" key="3">
    <source>
        <dbReference type="EMBL" id="KFB35404.1"/>
    </source>
</evidence>
<feature type="compositionally biased region" description="Basic residues" evidence="1">
    <location>
        <begin position="725"/>
        <end position="736"/>
    </location>
</feature>
<feature type="compositionally biased region" description="Basic residues" evidence="1">
    <location>
        <begin position="957"/>
        <end position="966"/>
    </location>
</feature>
<feature type="compositionally biased region" description="Low complexity" evidence="1">
    <location>
        <begin position="143"/>
        <end position="153"/>
    </location>
</feature>
<feature type="region of interest" description="Disordered" evidence="1">
    <location>
        <begin position="33"/>
        <end position="86"/>
    </location>
</feature>
<dbReference type="GO" id="GO:0031507">
    <property type="term" value="P:heterochromatin formation"/>
    <property type="evidence" value="ECO:0007669"/>
    <property type="project" value="TreeGrafter"/>
</dbReference>
<dbReference type="InterPro" id="IPR053032">
    <property type="entry name" value="BAH_domain-containing"/>
</dbReference>
<feature type="region of interest" description="Disordered" evidence="1">
    <location>
        <begin position="141"/>
        <end position="186"/>
    </location>
</feature>
<dbReference type="Gene3D" id="2.30.30.490">
    <property type="match status" value="1"/>
</dbReference>
<dbReference type="PROSITE" id="PS51038">
    <property type="entry name" value="BAH"/>
    <property type="match status" value="1"/>
</dbReference>
<feature type="compositionally biased region" description="Pro residues" evidence="1">
    <location>
        <begin position="47"/>
        <end position="59"/>
    </location>
</feature>
<dbReference type="EMBL" id="ATLV01009056">
    <property type="status" value="NOT_ANNOTATED_CDS"/>
    <property type="molecule type" value="Genomic_DNA"/>
</dbReference>
<feature type="region of interest" description="Disordered" evidence="1">
    <location>
        <begin position="711"/>
        <end position="804"/>
    </location>
</feature>
<evidence type="ECO:0000256" key="1">
    <source>
        <dbReference type="SAM" id="MobiDB-lite"/>
    </source>
</evidence>
<dbReference type="PANTHER" id="PTHR46576">
    <property type="entry name" value="BROMO ADJACENT HOMOLOGY DOMAIN-CONTAINING 1 PROTEIN"/>
    <property type="match status" value="1"/>
</dbReference>
<dbReference type="Proteomes" id="UP000030765">
    <property type="component" value="Unassembled WGS sequence"/>
</dbReference>
<dbReference type="EMBL" id="ATLV01009055">
    <property type="status" value="NOT_ANNOTATED_CDS"/>
    <property type="molecule type" value="Genomic_DNA"/>
</dbReference>
<dbReference type="GO" id="GO:0005677">
    <property type="term" value="C:chromatin silencing complex"/>
    <property type="evidence" value="ECO:0007669"/>
    <property type="project" value="TreeGrafter"/>
</dbReference>
<accession>A0A084VBR0</accession>
<feature type="compositionally biased region" description="Polar residues" evidence="1">
    <location>
        <begin position="154"/>
        <end position="169"/>
    </location>
</feature>
<dbReference type="Pfam" id="PF01426">
    <property type="entry name" value="BAH"/>
    <property type="match status" value="1"/>
</dbReference>
<dbReference type="EMBL" id="ATLV01009054">
    <property type="status" value="NOT_ANNOTATED_CDS"/>
    <property type="molecule type" value="Genomic_DNA"/>
</dbReference>
<proteinExistence type="predicted"/>
<evidence type="ECO:0000313" key="5">
    <source>
        <dbReference type="Proteomes" id="UP000030765"/>
    </source>
</evidence>
<dbReference type="GO" id="GO:0003682">
    <property type="term" value="F:chromatin binding"/>
    <property type="evidence" value="ECO:0007669"/>
    <property type="project" value="InterPro"/>
</dbReference>
<feature type="region of interest" description="Disordered" evidence="1">
    <location>
        <begin position="481"/>
        <end position="573"/>
    </location>
</feature>
<feature type="compositionally biased region" description="Low complexity" evidence="1">
    <location>
        <begin position="632"/>
        <end position="643"/>
    </location>
</feature>
<name>A0A084VBR0_ANOSI</name>
<feature type="region of interest" description="Disordered" evidence="1">
    <location>
        <begin position="222"/>
        <end position="258"/>
    </location>
</feature>
<dbReference type="VEuPathDB" id="VectorBase:ASIS014577"/>
<dbReference type="OMA" id="WTWEGQP"/>
<feature type="region of interest" description="Disordered" evidence="1">
    <location>
        <begin position="844"/>
        <end position="867"/>
    </location>
</feature>
<dbReference type="GO" id="GO:0045892">
    <property type="term" value="P:negative regulation of DNA-templated transcription"/>
    <property type="evidence" value="ECO:0007669"/>
    <property type="project" value="TreeGrafter"/>
</dbReference>
<dbReference type="EMBL" id="ATLV01009058">
    <property type="status" value="NOT_ANNOTATED_CDS"/>
    <property type="molecule type" value="Genomic_DNA"/>
</dbReference>
<feature type="compositionally biased region" description="Low complexity" evidence="1">
    <location>
        <begin position="602"/>
        <end position="615"/>
    </location>
</feature>
<dbReference type="STRING" id="74873.A0A084VBR0"/>
<dbReference type="CDD" id="cd04714">
    <property type="entry name" value="BAH_BAHCC1"/>
    <property type="match status" value="1"/>
</dbReference>
<feature type="compositionally biased region" description="Basic and acidic residues" evidence="1">
    <location>
        <begin position="1070"/>
        <end position="1079"/>
    </location>
</feature>
<feature type="domain" description="BAH" evidence="2">
    <location>
        <begin position="1186"/>
        <end position="1335"/>
    </location>
</feature>
<dbReference type="VEuPathDB" id="VectorBase:ASIC002040"/>